<evidence type="ECO:0000259" key="14">
    <source>
        <dbReference type="PROSITE" id="PS51746"/>
    </source>
</evidence>
<comment type="catalytic activity">
    <reaction evidence="10">
        <text>O-phospho-L-seryl-[protein] + H2O = L-seryl-[protein] + phosphate</text>
        <dbReference type="Rhea" id="RHEA:20629"/>
        <dbReference type="Rhea" id="RHEA-COMP:9863"/>
        <dbReference type="Rhea" id="RHEA-COMP:11604"/>
        <dbReference type="ChEBI" id="CHEBI:15377"/>
        <dbReference type="ChEBI" id="CHEBI:29999"/>
        <dbReference type="ChEBI" id="CHEBI:43474"/>
        <dbReference type="ChEBI" id="CHEBI:83421"/>
        <dbReference type="EC" id="3.1.3.16"/>
    </reaction>
</comment>
<keyword evidence="16" id="KW-1185">Reference proteome</keyword>
<dbReference type="InterPro" id="IPR036457">
    <property type="entry name" value="PPM-type-like_dom_sf"/>
</dbReference>
<evidence type="ECO:0000256" key="2">
    <source>
        <dbReference type="ARBA" id="ARBA00001946"/>
    </source>
</evidence>
<evidence type="ECO:0000256" key="6">
    <source>
        <dbReference type="ARBA" id="ARBA00022801"/>
    </source>
</evidence>
<evidence type="ECO:0000256" key="10">
    <source>
        <dbReference type="ARBA" id="ARBA00047761"/>
    </source>
</evidence>
<evidence type="ECO:0000256" key="5">
    <source>
        <dbReference type="ARBA" id="ARBA00022723"/>
    </source>
</evidence>
<dbReference type="InterPro" id="IPR000222">
    <property type="entry name" value="PP2C_BS"/>
</dbReference>
<comment type="catalytic activity">
    <reaction evidence="11">
        <text>O-phospho-L-threonyl-[protein] + H2O = L-threonyl-[protein] + phosphate</text>
        <dbReference type="Rhea" id="RHEA:47004"/>
        <dbReference type="Rhea" id="RHEA-COMP:11060"/>
        <dbReference type="Rhea" id="RHEA-COMP:11605"/>
        <dbReference type="ChEBI" id="CHEBI:15377"/>
        <dbReference type="ChEBI" id="CHEBI:30013"/>
        <dbReference type="ChEBI" id="CHEBI:43474"/>
        <dbReference type="ChEBI" id="CHEBI:61977"/>
        <dbReference type="EC" id="3.1.3.16"/>
    </reaction>
</comment>
<dbReference type="Gene3D" id="3.60.40.10">
    <property type="entry name" value="PPM-type phosphatase domain"/>
    <property type="match status" value="1"/>
</dbReference>
<evidence type="ECO:0000256" key="8">
    <source>
        <dbReference type="ARBA" id="ARBA00022912"/>
    </source>
</evidence>
<dbReference type="PANTHER" id="PTHR13832:SF790">
    <property type="entry name" value="PROTEIN PHOSPHATASE 2C 22-RELATED"/>
    <property type="match status" value="1"/>
</dbReference>
<dbReference type="AlphaFoldDB" id="A0A8J5KZI4"/>
<evidence type="ECO:0000256" key="1">
    <source>
        <dbReference type="ARBA" id="ARBA00001936"/>
    </source>
</evidence>
<comment type="caution">
    <text evidence="15">The sequence shown here is derived from an EMBL/GenBank/DDBJ whole genome shotgun (WGS) entry which is preliminary data.</text>
</comment>
<evidence type="ECO:0000256" key="3">
    <source>
        <dbReference type="ARBA" id="ARBA00006702"/>
    </source>
</evidence>
<dbReference type="PROSITE" id="PS01032">
    <property type="entry name" value="PPM_1"/>
    <property type="match status" value="1"/>
</dbReference>
<keyword evidence="6 12" id="KW-0378">Hydrolase</keyword>
<dbReference type="Proteomes" id="UP000734854">
    <property type="component" value="Unassembled WGS sequence"/>
</dbReference>
<evidence type="ECO:0000256" key="7">
    <source>
        <dbReference type="ARBA" id="ARBA00022842"/>
    </source>
</evidence>
<comment type="similarity">
    <text evidence="3 12">Belongs to the PP2C family.</text>
</comment>
<evidence type="ECO:0000313" key="16">
    <source>
        <dbReference type="Proteomes" id="UP000734854"/>
    </source>
</evidence>
<organism evidence="15 16">
    <name type="scientific">Zingiber officinale</name>
    <name type="common">Ginger</name>
    <name type="synonym">Amomum zingiber</name>
    <dbReference type="NCBI Taxonomy" id="94328"/>
    <lineage>
        <taxon>Eukaryota</taxon>
        <taxon>Viridiplantae</taxon>
        <taxon>Streptophyta</taxon>
        <taxon>Embryophyta</taxon>
        <taxon>Tracheophyta</taxon>
        <taxon>Spermatophyta</taxon>
        <taxon>Magnoliopsida</taxon>
        <taxon>Liliopsida</taxon>
        <taxon>Zingiberales</taxon>
        <taxon>Zingiberaceae</taxon>
        <taxon>Zingiber</taxon>
    </lineage>
</organism>
<dbReference type="PANTHER" id="PTHR13832">
    <property type="entry name" value="PROTEIN PHOSPHATASE 2C"/>
    <property type="match status" value="1"/>
</dbReference>
<keyword evidence="9" id="KW-0464">Manganese</keyword>
<gene>
    <name evidence="15" type="ORF">ZIOFF_038469</name>
</gene>
<dbReference type="EMBL" id="JACMSC010000011">
    <property type="protein sequence ID" value="KAG6498747.1"/>
    <property type="molecule type" value="Genomic_DNA"/>
</dbReference>
<dbReference type="GO" id="GO:0005634">
    <property type="term" value="C:nucleus"/>
    <property type="evidence" value="ECO:0007669"/>
    <property type="project" value="UniProtKB-ARBA"/>
</dbReference>
<evidence type="ECO:0000256" key="12">
    <source>
        <dbReference type="RuleBase" id="RU003465"/>
    </source>
</evidence>
<feature type="compositionally biased region" description="Gly residues" evidence="13">
    <location>
        <begin position="1"/>
        <end position="11"/>
    </location>
</feature>
<dbReference type="InterPro" id="IPR015655">
    <property type="entry name" value="PP2C"/>
</dbReference>
<reference evidence="15 16" key="1">
    <citation type="submission" date="2020-08" db="EMBL/GenBank/DDBJ databases">
        <title>Plant Genome Project.</title>
        <authorList>
            <person name="Zhang R.-G."/>
        </authorList>
    </citation>
    <scope>NUCLEOTIDE SEQUENCE [LARGE SCALE GENOMIC DNA]</scope>
    <source>
        <tissue evidence="15">Rhizome</tissue>
    </source>
</reference>
<comment type="cofactor">
    <cofactor evidence="1">
        <name>Mn(2+)</name>
        <dbReference type="ChEBI" id="CHEBI:29035"/>
    </cofactor>
</comment>
<dbReference type="FunFam" id="3.60.40.10:FF:000004">
    <property type="entry name" value="Probable protein phosphatase 2C 22"/>
    <property type="match status" value="1"/>
</dbReference>
<sequence>MEGNFGGGYDGVGENRGLSDDQPSNPFAGARRQCFTGTPRKAVRVRHEPVLAGRAIIRNFKAKTKLLDMTVEIEKGNRVCEIDFLPIVRSGAWADIGFRKTMEDAYICCDNFMQVYGTKTFGEPSAFYGVFDGHGGKHAADFARSNLPRFLLDDEDFPGEIQRAVASAFLQTDIAFAEACSVNSSLASGTTALAALVVGSSLVVANAGDCRAVLCRRGKAIELSHDHKPDCSSERKRIESLGGHVYDGYLNGQLNVARAIGDWHMDGMKDPDGVGPLIADPEVTRMRLTEDDEFLILGCDGIWDVFLSQNAVDFARRKLQEHNDPPTCCKELVDEALKRKSCDNLSVVLVCFQTKPPPILTARRPLVHSIISAKGRKELQSFLD</sequence>
<comment type="cofactor">
    <cofactor evidence="2">
        <name>Mg(2+)</name>
        <dbReference type="ChEBI" id="CHEBI:18420"/>
    </cofactor>
</comment>
<evidence type="ECO:0000313" key="15">
    <source>
        <dbReference type="EMBL" id="KAG6498747.1"/>
    </source>
</evidence>
<feature type="domain" description="PPM-type phosphatase" evidence="14">
    <location>
        <begin position="89"/>
        <end position="352"/>
    </location>
</feature>
<name>A0A8J5KZI4_ZINOF</name>
<feature type="region of interest" description="Disordered" evidence="13">
    <location>
        <begin position="1"/>
        <end position="31"/>
    </location>
</feature>
<dbReference type="CDD" id="cd00143">
    <property type="entry name" value="PP2Cc"/>
    <property type="match status" value="1"/>
</dbReference>
<dbReference type="SMART" id="SM00332">
    <property type="entry name" value="PP2Cc"/>
    <property type="match status" value="1"/>
</dbReference>
<dbReference type="Pfam" id="PF00481">
    <property type="entry name" value="PP2C"/>
    <property type="match status" value="1"/>
</dbReference>
<protein>
    <recommendedName>
        <fullName evidence="4">protein-serine/threonine phosphatase</fullName>
        <ecNumber evidence="4">3.1.3.16</ecNumber>
    </recommendedName>
</protein>
<dbReference type="GO" id="GO:0005737">
    <property type="term" value="C:cytoplasm"/>
    <property type="evidence" value="ECO:0007669"/>
    <property type="project" value="UniProtKB-ARBA"/>
</dbReference>
<evidence type="ECO:0000256" key="11">
    <source>
        <dbReference type="ARBA" id="ARBA00048336"/>
    </source>
</evidence>
<evidence type="ECO:0000256" key="4">
    <source>
        <dbReference type="ARBA" id="ARBA00013081"/>
    </source>
</evidence>
<dbReference type="SUPFAM" id="SSF81606">
    <property type="entry name" value="PP2C-like"/>
    <property type="match status" value="1"/>
</dbReference>
<accession>A0A8J5KZI4</accession>
<evidence type="ECO:0000256" key="13">
    <source>
        <dbReference type="SAM" id="MobiDB-lite"/>
    </source>
</evidence>
<dbReference type="InterPro" id="IPR001932">
    <property type="entry name" value="PPM-type_phosphatase-like_dom"/>
</dbReference>
<dbReference type="GO" id="GO:0046872">
    <property type="term" value="F:metal ion binding"/>
    <property type="evidence" value="ECO:0007669"/>
    <property type="project" value="UniProtKB-KW"/>
</dbReference>
<proteinExistence type="inferred from homology"/>
<keyword evidence="5" id="KW-0479">Metal-binding</keyword>
<keyword evidence="7" id="KW-0460">Magnesium</keyword>
<dbReference type="PROSITE" id="PS51746">
    <property type="entry name" value="PPM_2"/>
    <property type="match status" value="1"/>
</dbReference>
<keyword evidence="8 12" id="KW-0904">Protein phosphatase</keyword>
<evidence type="ECO:0000256" key="9">
    <source>
        <dbReference type="ARBA" id="ARBA00023211"/>
    </source>
</evidence>
<dbReference type="EC" id="3.1.3.16" evidence="4"/>
<dbReference type="GO" id="GO:0004722">
    <property type="term" value="F:protein serine/threonine phosphatase activity"/>
    <property type="evidence" value="ECO:0007669"/>
    <property type="project" value="UniProtKB-EC"/>
</dbReference>